<dbReference type="EMBL" id="JBJQND010000015">
    <property type="protein sequence ID" value="KAL3851801.1"/>
    <property type="molecule type" value="Genomic_DNA"/>
</dbReference>
<protein>
    <submittedName>
        <fullName evidence="2">Uncharacterized protein</fullName>
    </submittedName>
</protein>
<feature type="compositionally biased region" description="Basic and acidic residues" evidence="1">
    <location>
        <begin position="532"/>
        <end position="544"/>
    </location>
</feature>
<evidence type="ECO:0000256" key="1">
    <source>
        <dbReference type="SAM" id="MobiDB-lite"/>
    </source>
</evidence>
<feature type="region of interest" description="Disordered" evidence="1">
    <location>
        <begin position="527"/>
        <end position="554"/>
    </location>
</feature>
<dbReference type="SUPFAM" id="SSF48371">
    <property type="entry name" value="ARM repeat"/>
    <property type="match status" value="1"/>
</dbReference>
<sequence length="933" mass="104947">MAEDHDEAKITVRDFNEKKDLMVMKTGEFLLGLSSDGGLEVKHLEETTDICMPLLHLVAIKGGGCTLAPVNPDLPCTIVSTGELLTGEINLVSGMRLEIAGKFLAFFDGPVPKLRRQLPRTPGLPTEIQPPPKPPRAIAGGKLTGEEHVSNEEEEDTERKWLTTSWCFVQLPSIEQQTIESLSTPDQVSIMAGSFFVKQLQMYTDASPSMEYLDQIFKFFKEVGQQLSYPLMDYLVELSDALSKKNMDYPRPMHGPAIKLIVELLRCYLPSLNYTLLCLKLLRTFSHFDDNLATLVKCGAAAKLLGSMSAYQGEAELQQLGLDILGRLAKYKPHPGEKAPLREATVEFVVRALKNMKGNMEVCRSGCRVLANLSTTLMDLLNHYLDEEAEQPSPVILSDIDKYDQLLVFLFGQTIPSVQDILQKFPTDLGVVTEGRRLLYTYAKFPQLQQKEKLWKERHEVLLKQDEEGYEKISYGPIPDSVSELVPRQLPNSEIHQGILKPPRSFETCHNSDRKIKFSDEVQCESSSSLDVSHDDSYYGDKPDSSGLLPVPETVLSDNENEGIHQLAKNLSIKKHGHSQEDFSDESTDPDDVFLDVDGERKNAKKHIKKRVHCQQKYEEFSPSEKEHSEMPSPSHFDLTVRNGEAKENQVHVHRDETHTPKDFITNRVPLDSNEELSHQSQHKPGRNISHCSNQLSGDVPQDIHGSFVDRSIIFINTDERQKIDDEESCHSETNSGPANMSVNVPNREDDSTMAQENDPADVQDPLRDIPFWNQLVFSQVIVYVSSLVLREDEQQALLVIDQPIKMLMQKMSAPSSLIKFACSQYSDSDTLMDLDPAVVISIIDAVRYRSLIDELLQTALLSVVQKLGRNLHARSVSAAMMFIKATFGNSYFTKTLTEEAFVQKFRSCFRRATEGLSSTDIDTARKELASVL</sequence>
<feature type="compositionally biased region" description="Basic and acidic residues" evidence="1">
    <location>
        <begin position="144"/>
        <end position="156"/>
    </location>
</feature>
<evidence type="ECO:0000313" key="3">
    <source>
        <dbReference type="Proteomes" id="UP001634394"/>
    </source>
</evidence>
<reference evidence="2 3" key="1">
    <citation type="submission" date="2024-11" db="EMBL/GenBank/DDBJ databases">
        <title>Chromosome-level genome assembly of the freshwater bivalve Anodonta woodiana.</title>
        <authorList>
            <person name="Chen X."/>
        </authorList>
    </citation>
    <scope>NUCLEOTIDE SEQUENCE [LARGE SCALE GENOMIC DNA]</scope>
    <source>
        <strain evidence="2">MN2024</strain>
        <tissue evidence="2">Gills</tissue>
    </source>
</reference>
<accession>A0ABD3US23</accession>
<feature type="region of interest" description="Disordered" evidence="1">
    <location>
        <begin position="723"/>
        <end position="763"/>
    </location>
</feature>
<dbReference type="Proteomes" id="UP001634394">
    <property type="component" value="Unassembled WGS sequence"/>
</dbReference>
<feature type="region of interest" description="Disordered" evidence="1">
    <location>
        <begin position="118"/>
        <end position="156"/>
    </location>
</feature>
<proteinExistence type="predicted"/>
<keyword evidence="3" id="KW-1185">Reference proteome</keyword>
<dbReference type="Gene3D" id="1.25.10.10">
    <property type="entry name" value="Leucine-rich Repeat Variant"/>
    <property type="match status" value="1"/>
</dbReference>
<gene>
    <name evidence="2" type="ORF">ACJMK2_015509</name>
</gene>
<dbReference type="InterPro" id="IPR016024">
    <property type="entry name" value="ARM-type_fold"/>
</dbReference>
<dbReference type="InterPro" id="IPR011989">
    <property type="entry name" value="ARM-like"/>
</dbReference>
<evidence type="ECO:0000313" key="2">
    <source>
        <dbReference type="EMBL" id="KAL3851801.1"/>
    </source>
</evidence>
<organism evidence="2 3">
    <name type="scientific">Sinanodonta woodiana</name>
    <name type="common">Chinese pond mussel</name>
    <name type="synonym">Anodonta woodiana</name>
    <dbReference type="NCBI Taxonomy" id="1069815"/>
    <lineage>
        <taxon>Eukaryota</taxon>
        <taxon>Metazoa</taxon>
        <taxon>Spiralia</taxon>
        <taxon>Lophotrochozoa</taxon>
        <taxon>Mollusca</taxon>
        <taxon>Bivalvia</taxon>
        <taxon>Autobranchia</taxon>
        <taxon>Heteroconchia</taxon>
        <taxon>Palaeoheterodonta</taxon>
        <taxon>Unionida</taxon>
        <taxon>Unionoidea</taxon>
        <taxon>Unionidae</taxon>
        <taxon>Unioninae</taxon>
        <taxon>Sinanodonta</taxon>
    </lineage>
</organism>
<name>A0ABD3US23_SINWO</name>
<comment type="caution">
    <text evidence="2">The sequence shown here is derived from an EMBL/GenBank/DDBJ whole genome shotgun (WGS) entry which is preliminary data.</text>
</comment>
<dbReference type="AlphaFoldDB" id="A0ABD3US23"/>
<feature type="compositionally biased region" description="Polar residues" evidence="1">
    <location>
        <begin position="732"/>
        <end position="745"/>
    </location>
</feature>